<evidence type="ECO:0000313" key="1">
    <source>
        <dbReference type="EMBL" id="KYF99216.1"/>
    </source>
</evidence>
<comment type="caution">
    <text evidence="1">The sequence shown here is derived from an EMBL/GenBank/DDBJ whole genome shotgun (WGS) entry which is preliminary data.</text>
</comment>
<protein>
    <recommendedName>
        <fullName evidence="3">Orc1-like AAA ATPase domain-containing protein</fullName>
    </recommendedName>
</protein>
<accession>A0A150T3S5</accession>
<dbReference type="SUPFAM" id="SSF52540">
    <property type="entry name" value="P-loop containing nucleoside triphosphate hydrolases"/>
    <property type="match status" value="1"/>
</dbReference>
<sequence length="461" mass="51320">MGPSGTFPAMEFERLQELYNRCNPDEPLSPGDERNVDIDVRGVRGAHWTNKLARQIELSRTPVCQLFTGLRGTGKSTEIQRLEARLSDPKRRNLLTVLIDADDVLDLTVEIDISDVLALVLQHTERAVLAAEGGDATDALTDGPLGRLWAWLSRTDVEIGKITAGVDMGAKPGSAGVKAGIELNLKTNPTLRRRVREIVGTHLSTFVGFVHDELRELEWRARKLGRSGVVILFDSLEKLRGTSFTWKPVLESAERIFSTGAPYLQLPVHVLYTIPPALARRMVEPPVAFLPMIKVRDMAGTPQPEGVEVIAELVKKRIDEDALDEIFGKTALRNRIREIALWSGGYPREIVRLLQTLLELEAFPVDQSTLTRELQRAGNAYRSIVYDSGAIPWLSTVNRTKRLITTSEQEREAADHLLQNNVILRYLNDEEWVDVHPSVAGMRELADPSPDAKDAAPEKGA</sequence>
<gene>
    <name evidence="1" type="ORF">BE18_26705</name>
</gene>
<organism evidence="1 2">
    <name type="scientific">Sorangium cellulosum</name>
    <name type="common">Polyangium cellulosum</name>
    <dbReference type="NCBI Taxonomy" id="56"/>
    <lineage>
        <taxon>Bacteria</taxon>
        <taxon>Pseudomonadati</taxon>
        <taxon>Myxococcota</taxon>
        <taxon>Polyangia</taxon>
        <taxon>Polyangiales</taxon>
        <taxon>Polyangiaceae</taxon>
        <taxon>Sorangium</taxon>
    </lineage>
</organism>
<name>A0A150T3S5_SORCE</name>
<proteinExistence type="predicted"/>
<reference evidence="1 2" key="1">
    <citation type="submission" date="2014-02" db="EMBL/GenBank/DDBJ databases">
        <title>The small core and large imbalanced accessory genome model reveals a collaborative survival strategy of Sorangium cellulosum strains in nature.</title>
        <authorList>
            <person name="Han K."/>
            <person name="Peng R."/>
            <person name="Blom J."/>
            <person name="Li Y.-Z."/>
        </authorList>
    </citation>
    <scope>NUCLEOTIDE SEQUENCE [LARGE SCALE GENOMIC DNA]</scope>
    <source>
        <strain evidence="1 2">So0149</strain>
    </source>
</reference>
<dbReference type="Proteomes" id="UP000075515">
    <property type="component" value="Unassembled WGS sequence"/>
</dbReference>
<dbReference type="InterPro" id="IPR027417">
    <property type="entry name" value="P-loop_NTPase"/>
</dbReference>
<evidence type="ECO:0000313" key="2">
    <source>
        <dbReference type="Proteomes" id="UP000075515"/>
    </source>
</evidence>
<evidence type="ECO:0008006" key="3">
    <source>
        <dbReference type="Google" id="ProtNLM"/>
    </source>
</evidence>
<dbReference type="EMBL" id="JEMC01001164">
    <property type="protein sequence ID" value="KYF99216.1"/>
    <property type="molecule type" value="Genomic_DNA"/>
</dbReference>
<dbReference type="AlphaFoldDB" id="A0A150T3S5"/>